<dbReference type="GO" id="GO:0004497">
    <property type="term" value="F:monooxygenase activity"/>
    <property type="evidence" value="ECO:0007669"/>
    <property type="project" value="UniProtKB-KW"/>
</dbReference>
<sequence length="376" mass="39048">MRRTAALIVGGGPAGASAAIMLARAGVPHLLIERSRETGDALCGGFLSWRTLESLRSLGVEPDALGPARVTQVRLFAGGKMAEARLPRPAHAVSRRHLDSVLLDRAARAGAAIERGVIVRAIDGTTARLQDGADLAGDALFLASGKHDVRGLGRPAGARGADPALGLRIRLGPSPTLHRLVDGAIELHLFDRGYIGVVLQEDGSANCCMAVHRSRLAEAGDPARLLEALARECPALGERLGQRSGSEPIDAVANIPYGWRAHGGVAGLFRLGDQAGVIPSLAGEGMGIAIASGIRAARAYSEGGAGAAIPYQTRLARDLAPPIGIAGMIRAGAEHPPVARAAVAIARHLPVLTELVARLTRINHSHLDHPPRAQES</sequence>
<dbReference type="Pfam" id="PF01494">
    <property type="entry name" value="FAD_binding_3"/>
    <property type="match status" value="1"/>
</dbReference>
<dbReference type="SUPFAM" id="SSF51905">
    <property type="entry name" value="FAD/NAD(P)-binding domain"/>
    <property type="match status" value="1"/>
</dbReference>
<proteinExistence type="predicted"/>
<keyword evidence="3" id="KW-1185">Reference proteome</keyword>
<name>A0ABU9Y2K3_9SPHN</name>
<dbReference type="PRINTS" id="PR00368">
    <property type="entry name" value="FADPNR"/>
</dbReference>
<keyword evidence="2" id="KW-0560">Oxidoreductase</keyword>
<dbReference type="PANTHER" id="PTHR42685">
    <property type="entry name" value="GERANYLGERANYL DIPHOSPHATE REDUCTASE"/>
    <property type="match status" value="1"/>
</dbReference>
<dbReference type="InterPro" id="IPR002938">
    <property type="entry name" value="FAD-bd"/>
</dbReference>
<organism evidence="2 3">
    <name type="scientific">Sphingomonas oligophenolica</name>
    <dbReference type="NCBI Taxonomy" id="301154"/>
    <lineage>
        <taxon>Bacteria</taxon>
        <taxon>Pseudomonadati</taxon>
        <taxon>Pseudomonadota</taxon>
        <taxon>Alphaproteobacteria</taxon>
        <taxon>Sphingomonadales</taxon>
        <taxon>Sphingomonadaceae</taxon>
        <taxon>Sphingomonas</taxon>
    </lineage>
</organism>
<feature type="domain" description="FAD-binding" evidence="1">
    <location>
        <begin position="4"/>
        <end position="122"/>
    </location>
</feature>
<protein>
    <submittedName>
        <fullName evidence="2">FAD-dependent monooxygenase</fullName>
    </submittedName>
</protein>
<accession>A0ABU9Y2K3</accession>
<dbReference type="Proteomes" id="UP001419910">
    <property type="component" value="Unassembled WGS sequence"/>
</dbReference>
<comment type="caution">
    <text evidence="2">The sequence shown here is derived from an EMBL/GenBank/DDBJ whole genome shotgun (WGS) entry which is preliminary data.</text>
</comment>
<evidence type="ECO:0000259" key="1">
    <source>
        <dbReference type="Pfam" id="PF01494"/>
    </source>
</evidence>
<gene>
    <name evidence="2" type="ORF">ABC974_10395</name>
</gene>
<keyword evidence="2" id="KW-0503">Monooxygenase</keyword>
<dbReference type="EMBL" id="JBDIME010000007">
    <property type="protein sequence ID" value="MEN2790036.1"/>
    <property type="molecule type" value="Genomic_DNA"/>
</dbReference>
<reference evidence="2 3" key="1">
    <citation type="submission" date="2024-05" db="EMBL/GenBank/DDBJ databases">
        <authorList>
            <person name="Liu Q."/>
            <person name="Xin Y.-H."/>
        </authorList>
    </citation>
    <scope>NUCLEOTIDE SEQUENCE [LARGE SCALE GENOMIC DNA]</scope>
    <source>
        <strain evidence="2 3">CGMCC 1.10181</strain>
    </source>
</reference>
<dbReference type="PANTHER" id="PTHR42685:SF22">
    <property type="entry name" value="CONDITIONED MEDIUM FACTOR RECEPTOR 1"/>
    <property type="match status" value="1"/>
</dbReference>
<dbReference type="Gene3D" id="3.50.50.60">
    <property type="entry name" value="FAD/NAD(P)-binding domain"/>
    <property type="match status" value="1"/>
</dbReference>
<dbReference type="InterPro" id="IPR036188">
    <property type="entry name" value="FAD/NAD-bd_sf"/>
</dbReference>
<evidence type="ECO:0000313" key="2">
    <source>
        <dbReference type="EMBL" id="MEN2790036.1"/>
    </source>
</evidence>
<dbReference type="InterPro" id="IPR050407">
    <property type="entry name" value="Geranylgeranyl_reductase"/>
</dbReference>
<evidence type="ECO:0000313" key="3">
    <source>
        <dbReference type="Proteomes" id="UP001419910"/>
    </source>
</evidence>
<dbReference type="RefSeq" id="WP_343888541.1">
    <property type="nucleotide sequence ID" value="NZ_BAAAEH010000010.1"/>
</dbReference>